<evidence type="ECO:0000256" key="1">
    <source>
        <dbReference type="SAM" id="Phobius"/>
    </source>
</evidence>
<dbReference type="PATRIC" id="fig|1184267.3.peg.80"/>
<name>M4V537_9BACT</name>
<dbReference type="STRING" id="1184267.A11Q_78"/>
<dbReference type="Proteomes" id="UP000012040">
    <property type="component" value="Chromosome"/>
</dbReference>
<evidence type="ECO:0000313" key="3">
    <source>
        <dbReference type="Proteomes" id="UP000012040"/>
    </source>
</evidence>
<keyword evidence="3" id="KW-1185">Reference proteome</keyword>
<dbReference type="KEGG" id="bex:A11Q_78"/>
<keyword evidence="1" id="KW-0472">Membrane</keyword>
<keyword evidence="1" id="KW-1133">Transmembrane helix</keyword>
<organism evidence="2 3">
    <name type="scientific">Pseudobdellovibrio exovorus JSS</name>
    <dbReference type="NCBI Taxonomy" id="1184267"/>
    <lineage>
        <taxon>Bacteria</taxon>
        <taxon>Pseudomonadati</taxon>
        <taxon>Bdellovibrionota</taxon>
        <taxon>Bdellovibrionia</taxon>
        <taxon>Bdellovibrionales</taxon>
        <taxon>Pseudobdellovibrionaceae</taxon>
        <taxon>Pseudobdellovibrio</taxon>
    </lineage>
</organism>
<gene>
    <name evidence="2" type="ORF">A11Q_78</name>
</gene>
<feature type="transmembrane region" description="Helical" evidence="1">
    <location>
        <begin position="21"/>
        <end position="42"/>
    </location>
</feature>
<proteinExistence type="predicted"/>
<evidence type="ECO:0000313" key="2">
    <source>
        <dbReference type="EMBL" id="AGH94298.1"/>
    </source>
</evidence>
<accession>M4V537</accession>
<sequence length="294" mass="32804">MSTNEQNPQQPEQKQNKKRQYLIAVIATLAVSAVAAGSYYALSFAKELEEKANESQEQFVGDPEVSSQLLTECQKSAERIADSQSLDQIITEYKRYADNCRSVYVVVEKESFVRNEGMYPDLVVDIAFLAAKTDKSKAMDVLNFAKGLEPWEYYMGPVICESRGVVEAYIEAFQSTTERRCLKKTEDSAQLIAALKSKNFSLLPQTLKEGEVVWVGLPDSEVGCPEKMSDIMNLVTRLTSGSDVEFEENQSENAESSGLTFIYKTKSDDKMILEFSESDSCLQLGAVLVPDLQP</sequence>
<dbReference type="HOGENOM" id="CLU_945470_0_0_7"/>
<keyword evidence="1" id="KW-0812">Transmembrane</keyword>
<dbReference type="AlphaFoldDB" id="M4V537"/>
<dbReference type="EMBL" id="CP003537">
    <property type="protein sequence ID" value="AGH94298.1"/>
    <property type="molecule type" value="Genomic_DNA"/>
</dbReference>
<reference evidence="2 3" key="1">
    <citation type="journal article" date="2013" name="ISME J.">
        <title>By their genes ye shall know them: genomic signatures of predatory bacteria.</title>
        <authorList>
            <person name="Pasternak Z."/>
            <person name="Pietrokovski S."/>
            <person name="Rotem O."/>
            <person name="Gophna U."/>
            <person name="Lurie-Weinberger M.N."/>
            <person name="Jurkevitch E."/>
        </authorList>
    </citation>
    <scope>NUCLEOTIDE SEQUENCE [LARGE SCALE GENOMIC DNA]</scope>
    <source>
        <strain evidence="2 3">JSS</strain>
    </source>
</reference>
<dbReference type="RefSeq" id="WP_015468788.1">
    <property type="nucleotide sequence ID" value="NC_020813.1"/>
</dbReference>
<protein>
    <submittedName>
        <fullName evidence="2">Uncharacterized protein</fullName>
    </submittedName>
</protein>